<gene>
    <name evidence="6" type="ORF">Enr13x_75070</name>
</gene>
<dbReference type="Pfam" id="PF22483">
    <property type="entry name" value="Mu-transpos_C_2"/>
    <property type="match status" value="1"/>
</dbReference>
<dbReference type="AlphaFoldDB" id="A0A518I3J3"/>
<dbReference type="InterPro" id="IPR010998">
    <property type="entry name" value="Integrase_recombinase_N"/>
</dbReference>
<reference evidence="6 7" key="1">
    <citation type="submission" date="2019-03" db="EMBL/GenBank/DDBJ databases">
        <title>Deep-cultivation of Planctomycetes and their phenomic and genomic characterization uncovers novel biology.</title>
        <authorList>
            <person name="Wiegand S."/>
            <person name="Jogler M."/>
            <person name="Boedeker C."/>
            <person name="Pinto D."/>
            <person name="Vollmers J."/>
            <person name="Rivas-Marin E."/>
            <person name="Kohn T."/>
            <person name="Peeters S.H."/>
            <person name="Heuer A."/>
            <person name="Rast P."/>
            <person name="Oberbeckmann S."/>
            <person name="Bunk B."/>
            <person name="Jeske O."/>
            <person name="Meyerdierks A."/>
            <person name="Storesund J.E."/>
            <person name="Kallscheuer N."/>
            <person name="Luecker S."/>
            <person name="Lage O.M."/>
            <person name="Pohl T."/>
            <person name="Merkel B.J."/>
            <person name="Hornburger P."/>
            <person name="Mueller R.-W."/>
            <person name="Bruemmer F."/>
            <person name="Labrenz M."/>
            <person name="Spormann A.M."/>
            <person name="Op den Camp H."/>
            <person name="Overmann J."/>
            <person name="Amann R."/>
            <person name="Jetten M.S.M."/>
            <person name="Mascher T."/>
            <person name="Medema M.H."/>
            <person name="Devos D.P."/>
            <person name="Kaster A.-K."/>
            <person name="Ovreas L."/>
            <person name="Rohde M."/>
            <person name="Galperin M.Y."/>
            <person name="Jogler C."/>
        </authorList>
    </citation>
    <scope>NUCLEOTIDE SEQUENCE [LARGE SCALE GENOMIC DNA]</scope>
    <source>
        <strain evidence="6 7">Enr13</strain>
    </source>
</reference>
<dbReference type="InterPro" id="IPR013762">
    <property type="entry name" value="Integrase-like_cat_sf"/>
</dbReference>
<dbReference type="Proteomes" id="UP000319004">
    <property type="component" value="Chromosome"/>
</dbReference>
<dbReference type="GO" id="GO:0015074">
    <property type="term" value="P:DNA integration"/>
    <property type="evidence" value="ECO:0007669"/>
    <property type="project" value="UniProtKB-KW"/>
</dbReference>
<dbReference type="InterPro" id="IPR002104">
    <property type="entry name" value="Integrase_catalytic"/>
</dbReference>
<evidence type="ECO:0000313" key="6">
    <source>
        <dbReference type="EMBL" id="QDV47597.1"/>
    </source>
</evidence>
<dbReference type="Gene3D" id="1.10.443.10">
    <property type="entry name" value="Intergrase catalytic core"/>
    <property type="match status" value="1"/>
</dbReference>
<dbReference type="InterPro" id="IPR011010">
    <property type="entry name" value="DNA_brk_join_enz"/>
</dbReference>
<dbReference type="InterPro" id="IPR044068">
    <property type="entry name" value="CB"/>
</dbReference>
<evidence type="ECO:0000259" key="5">
    <source>
        <dbReference type="PROSITE" id="PS51900"/>
    </source>
</evidence>
<evidence type="ECO:0000313" key="7">
    <source>
        <dbReference type="Proteomes" id="UP000319004"/>
    </source>
</evidence>
<dbReference type="GO" id="GO:0006310">
    <property type="term" value="P:DNA recombination"/>
    <property type="evidence" value="ECO:0007669"/>
    <property type="project" value="UniProtKB-KW"/>
</dbReference>
<dbReference type="Pfam" id="PF00589">
    <property type="entry name" value="Phage_integrase"/>
    <property type="match status" value="1"/>
</dbReference>
<organism evidence="6 7">
    <name type="scientific">Stieleria neptunia</name>
    <dbReference type="NCBI Taxonomy" id="2527979"/>
    <lineage>
        <taxon>Bacteria</taxon>
        <taxon>Pseudomonadati</taxon>
        <taxon>Planctomycetota</taxon>
        <taxon>Planctomycetia</taxon>
        <taxon>Pirellulales</taxon>
        <taxon>Pirellulaceae</taxon>
        <taxon>Stieleria</taxon>
    </lineage>
</organism>
<keyword evidence="3" id="KW-0233">DNA recombination</keyword>
<dbReference type="EMBL" id="CP037423">
    <property type="protein sequence ID" value="QDV47597.1"/>
    <property type="molecule type" value="Genomic_DNA"/>
</dbReference>
<protein>
    <submittedName>
        <fullName evidence="6">Site-specific tyrosine recombinase XerC</fullName>
    </submittedName>
</protein>
<sequence length="475" mass="55084">MPHFPKPFVKKARGVWYVEIDRKQINLGSDKDEAFRQYHQIMATPQSEVTAPSDSMVAIIDAFLEWTQRNRAPDTYEWYRQRLQRFVDCYPDMLVSQVRPFHLEEWIDQYDLAKTTRRNYFRSVKRCLTWACQQGRIDSNPLDRLEIPGSERKEVFVTPEEFERFLTFVPSQCFRDLLVATYKTGCRPQESLRVVASYVDLTNARWVFPQQESKGKKSPRIIYLSDSVMEITTRLLSQNSSGELFRNNAGRPWTTEAVNCMFDRIRVRMGKVVLKANNQAPTAAEIEKFSKTLAPTRRIKGVVRDKTPAEFREEAKRKLTKRMAASVTPRYSLYALRHGALMDHYGTKSERINVRCANENGDVESSNGHLKNRVDQALLLRGSRDFASREDYMDFVRSLIVRANDARLNRFEIERSHLRPLPDSKLDTDDNQQGIIVGSSSTINVKKNIYSVPSRLIGQKVDVRIGAEWIDVTHQ</sequence>
<evidence type="ECO:0000256" key="4">
    <source>
        <dbReference type="PROSITE-ProRule" id="PRU01248"/>
    </source>
</evidence>
<keyword evidence="7" id="KW-1185">Reference proteome</keyword>
<keyword evidence="2 4" id="KW-0238">DNA-binding</keyword>
<proteinExistence type="predicted"/>
<dbReference type="OrthoDB" id="255290at2"/>
<accession>A0A518I3J3</accession>
<keyword evidence="1" id="KW-0229">DNA integration</keyword>
<evidence type="ECO:0000256" key="3">
    <source>
        <dbReference type="ARBA" id="ARBA00023172"/>
    </source>
</evidence>
<dbReference type="RefSeq" id="WP_145391694.1">
    <property type="nucleotide sequence ID" value="NZ_CP037423.1"/>
</dbReference>
<dbReference type="GO" id="GO:0003677">
    <property type="term" value="F:DNA binding"/>
    <property type="evidence" value="ECO:0007669"/>
    <property type="project" value="UniProtKB-UniRule"/>
</dbReference>
<dbReference type="PANTHER" id="PTHR35004">
    <property type="entry name" value="TRANSPOSASE RV3428C-RELATED"/>
    <property type="match status" value="1"/>
</dbReference>
<dbReference type="PANTHER" id="PTHR35004:SF7">
    <property type="entry name" value="INTEGRASE PROTEIN"/>
    <property type="match status" value="1"/>
</dbReference>
<feature type="domain" description="Core-binding (CB)" evidence="5">
    <location>
        <begin position="54"/>
        <end position="132"/>
    </location>
</feature>
<dbReference type="Gene3D" id="1.10.150.130">
    <property type="match status" value="1"/>
</dbReference>
<name>A0A518I3J3_9BACT</name>
<dbReference type="SUPFAM" id="SSF56349">
    <property type="entry name" value="DNA breaking-rejoining enzymes"/>
    <property type="match status" value="1"/>
</dbReference>
<evidence type="ECO:0000256" key="1">
    <source>
        <dbReference type="ARBA" id="ARBA00022908"/>
    </source>
</evidence>
<evidence type="ECO:0000256" key="2">
    <source>
        <dbReference type="ARBA" id="ARBA00023125"/>
    </source>
</evidence>
<dbReference type="KEGG" id="snep:Enr13x_75070"/>
<dbReference type="InterPro" id="IPR054353">
    <property type="entry name" value="IstA-like_C"/>
</dbReference>
<dbReference type="PROSITE" id="PS51900">
    <property type="entry name" value="CB"/>
    <property type="match status" value="1"/>
</dbReference>